<dbReference type="AlphaFoldDB" id="A0A645D9W7"/>
<sequence length="45" mass="4928">MSCIIGTFHGIYRTLFGNYEHHMGIVLGSKLALIAPVAADFDSLF</sequence>
<reference evidence="1" key="1">
    <citation type="submission" date="2019-08" db="EMBL/GenBank/DDBJ databases">
        <authorList>
            <person name="Kucharzyk K."/>
            <person name="Murdoch R.W."/>
            <person name="Higgins S."/>
            <person name="Loffler F."/>
        </authorList>
    </citation>
    <scope>NUCLEOTIDE SEQUENCE</scope>
</reference>
<gene>
    <name evidence="1" type="ORF">SDC9_132921</name>
</gene>
<evidence type="ECO:0000313" key="1">
    <source>
        <dbReference type="EMBL" id="MPM85838.1"/>
    </source>
</evidence>
<accession>A0A645D9W7</accession>
<proteinExistence type="predicted"/>
<organism evidence="1">
    <name type="scientific">bioreactor metagenome</name>
    <dbReference type="NCBI Taxonomy" id="1076179"/>
    <lineage>
        <taxon>unclassified sequences</taxon>
        <taxon>metagenomes</taxon>
        <taxon>ecological metagenomes</taxon>
    </lineage>
</organism>
<comment type="caution">
    <text evidence="1">The sequence shown here is derived from an EMBL/GenBank/DDBJ whole genome shotgun (WGS) entry which is preliminary data.</text>
</comment>
<name>A0A645D9W7_9ZZZZ</name>
<protein>
    <submittedName>
        <fullName evidence="1">Uncharacterized protein</fullName>
    </submittedName>
</protein>
<dbReference type="EMBL" id="VSSQ01034036">
    <property type="protein sequence ID" value="MPM85838.1"/>
    <property type="molecule type" value="Genomic_DNA"/>
</dbReference>